<evidence type="ECO:0000256" key="11">
    <source>
        <dbReference type="ARBA" id="ARBA00023136"/>
    </source>
</evidence>
<dbReference type="PANTHER" id="PTHR24223">
    <property type="entry name" value="ATP-BINDING CASSETTE SUB-FAMILY C"/>
    <property type="match status" value="1"/>
</dbReference>
<keyword evidence="11 14" id="KW-0472">Membrane</keyword>
<feature type="compositionally biased region" description="Polar residues" evidence="13">
    <location>
        <begin position="271"/>
        <end position="280"/>
    </location>
</feature>
<feature type="transmembrane region" description="Helical" evidence="14">
    <location>
        <begin position="158"/>
        <end position="181"/>
    </location>
</feature>
<dbReference type="PROSITE" id="PS00211">
    <property type="entry name" value="ABC_TRANSPORTER_1"/>
    <property type="match status" value="2"/>
</dbReference>
<dbReference type="Proteomes" id="UP001566132">
    <property type="component" value="Unassembled WGS sequence"/>
</dbReference>
<evidence type="ECO:0000256" key="8">
    <source>
        <dbReference type="ARBA" id="ARBA00022840"/>
    </source>
</evidence>
<keyword evidence="18" id="KW-1185">Reference proteome</keyword>
<dbReference type="AlphaFoldDB" id="A0ABD1F2T3"/>
<reference evidence="17 18" key="1">
    <citation type="submission" date="2024-05" db="EMBL/GenBank/DDBJ databases">
        <title>Genetic variation in Jamaican populations of the coffee berry borer (Hypothenemus hampei).</title>
        <authorList>
            <person name="Errbii M."/>
            <person name="Myrie A."/>
        </authorList>
    </citation>
    <scope>NUCLEOTIDE SEQUENCE [LARGE SCALE GENOMIC DNA]</scope>
    <source>
        <strain evidence="17">JA-Hopewell-2020-01-JO</strain>
        <tissue evidence="17">Whole body</tissue>
    </source>
</reference>
<comment type="similarity">
    <text evidence="2">Belongs to the ABC transporter superfamily. ABCC family. Conjugate transporter (TC 3.A.1.208) subfamily.</text>
</comment>
<feature type="domain" description="ABC transmembrane type-1" evidence="16">
    <location>
        <begin position="1"/>
        <end position="216"/>
    </location>
</feature>
<gene>
    <name evidence="17" type="ORF">ABEB36_003889</name>
</gene>
<dbReference type="PROSITE" id="PS50929">
    <property type="entry name" value="ABC_TM1F"/>
    <property type="match status" value="2"/>
</dbReference>
<sequence length="1133" mass="127651">MFRMRSAIIAQIYKKTISVNAAKLNKEFSIGEIMNFMSTDTERIVNSCPSFHALWSIPFQLAVTLYLLYSQVGLAFLAGVLFSVVLIPVNKAITNKIVEFSEKLMEKKDARVKILTEILRGIKAVKLYVWDGYFSREINRIRGLELKYLKGRKYLDALCVYFWATTPVVISILTFATYVLLGHELNAATVFTTVALLNMLIAPLNAFPWVLNGTMEAWVSIKRVERLLLLPDFDFKNFYTELSDDTYDIVLKNAEFNHDKDLTEEEKLQLHSDSSLQNSFKGKGPGKSKNKKVSFDHKKFSLSRLSFNIRKGEFIGIMGSVGSGKSSILLAILAELSKHSGEILISQIDSGFGYVAQQAWLQRGTLRDNILFGRTFDERKYKDILFACGLIDDINSLQKGDLTGIGENGMTLSGGQKARLALARAVYQDKSVYLLDDIFSAVDRKVAKHIFQHCILGILKDKTRILCTHQIQFLAYADRIFIMKNGQLKKQGKPSIILPDFDDSLATDLELGESLAFSQSCSTLENSLISESNTIQQDNDSILNVEVSESGSLRFGVIASYWKSIGHLLCLSILLSIILMQFSKNLTDWWLAQWVNNGETNRSANLSIYKMTNSINPYLRLYIILAVVNSLFTLIRAFLFAYGGLVAATRFHRVLLKAVMKAQSTFFDITPIGRILNRFSSDTYTVDDSLPFILNILLAQFFSLLGSIGITVYGLPWICLFLVPLTPVYHWLQNYYRLTSRELKRISSVTLSPVYSHFNETIQGLTTINAMRQNQRFKRENYEHVDSNIKAQFASQAATRWLGLRLQFIGVAIVSGVSFIAVIQHQYNVANPGLIGLAISYALSITSLLSGVVTAFTETEKEMIAVERINQYINGIPMETNRFIIETPFGWPSQGVVTFKNVSLRYRDHLNAAIKNITFETRPAEKIGIVGRTGSGKSTIVSALFRMVEIFDGEICIDSINISRISLPTLRSKLFVIPQDPFLFSGSLRENLDPLEEFRDIELWNALNKVNLENTIKILGGLTSKVDIGGVNFSVGQRQLICLARAILHNAKVLCVDEATANLDLDTDRQIQLTLRSAFRKSTVITIAHRVHNILDSDRVIVMQDGEIKEFDCPDSLLNDPNSHFYQMVNQEF</sequence>
<dbReference type="Pfam" id="PF00005">
    <property type="entry name" value="ABC_tran"/>
    <property type="match status" value="2"/>
</dbReference>
<dbReference type="InterPro" id="IPR027417">
    <property type="entry name" value="P-loop_NTPase"/>
</dbReference>
<evidence type="ECO:0000256" key="7">
    <source>
        <dbReference type="ARBA" id="ARBA00022741"/>
    </source>
</evidence>
<dbReference type="FunFam" id="1.20.1560.10:FF:000113">
    <property type="entry name" value="ABC transporter, putative"/>
    <property type="match status" value="1"/>
</dbReference>
<evidence type="ECO:0000256" key="14">
    <source>
        <dbReference type="SAM" id="Phobius"/>
    </source>
</evidence>
<dbReference type="GO" id="GO:0008559">
    <property type="term" value="F:ABC-type xenobiotic transporter activity"/>
    <property type="evidence" value="ECO:0007669"/>
    <property type="project" value="UniProtKB-EC"/>
</dbReference>
<protein>
    <recommendedName>
        <fullName evidence="3">ABC-type xenobiotic transporter</fullName>
        <ecNumber evidence="3">7.6.2.2</ecNumber>
    </recommendedName>
</protein>
<evidence type="ECO:0000256" key="1">
    <source>
        <dbReference type="ARBA" id="ARBA00004141"/>
    </source>
</evidence>
<keyword evidence="9" id="KW-1278">Translocase</keyword>
<evidence type="ECO:0000256" key="5">
    <source>
        <dbReference type="ARBA" id="ARBA00022692"/>
    </source>
</evidence>
<evidence type="ECO:0000259" key="16">
    <source>
        <dbReference type="PROSITE" id="PS50929"/>
    </source>
</evidence>
<name>A0ABD1F2T3_HYPHA</name>
<evidence type="ECO:0000256" key="4">
    <source>
        <dbReference type="ARBA" id="ARBA00022448"/>
    </source>
</evidence>
<keyword evidence="6" id="KW-0677">Repeat</keyword>
<dbReference type="InterPro" id="IPR017871">
    <property type="entry name" value="ABC_transporter-like_CS"/>
</dbReference>
<dbReference type="Pfam" id="PF00664">
    <property type="entry name" value="ABC_membrane"/>
    <property type="match status" value="2"/>
</dbReference>
<comment type="subcellular location">
    <subcellularLocation>
        <location evidence="1">Membrane</location>
        <topology evidence="1">Multi-pass membrane protein</topology>
    </subcellularLocation>
</comment>
<dbReference type="CDD" id="cd03250">
    <property type="entry name" value="ABCC_MRP_domain1"/>
    <property type="match status" value="1"/>
</dbReference>
<feature type="domain" description="ABC transmembrane type-1" evidence="16">
    <location>
        <begin position="573"/>
        <end position="861"/>
    </location>
</feature>
<evidence type="ECO:0000313" key="18">
    <source>
        <dbReference type="Proteomes" id="UP001566132"/>
    </source>
</evidence>
<dbReference type="GO" id="GO:0016020">
    <property type="term" value="C:membrane"/>
    <property type="evidence" value="ECO:0007669"/>
    <property type="project" value="UniProtKB-SubCell"/>
</dbReference>
<dbReference type="InterPro" id="IPR003439">
    <property type="entry name" value="ABC_transporter-like_ATP-bd"/>
</dbReference>
<dbReference type="InterPro" id="IPR003593">
    <property type="entry name" value="AAA+_ATPase"/>
</dbReference>
<dbReference type="SUPFAM" id="SSF52540">
    <property type="entry name" value="P-loop containing nucleoside triphosphate hydrolases"/>
    <property type="match status" value="2"/>
</dbReference>
<proteinExistence type="inferred from homology"/>
<dbReference type="FunFam" id="1.20.1560.10:FF:000037">
    <property type="entry name" value="ATP-binding cassette subfamily C member 10"/>
    <property type="match status" value="1"/>
</dbReference>
<keyword evidence="4" id="KW-0813">Transport</keyword>
<dbReference type="Gene3D" id="1.20.1560.10">
    <property type="entry name" value="ABC transporter type 1, transmembrane domain"/>
    <property type="match status" value="2"/>
</dbReference>
<accession>A0ABD1F2T3</accession>
<evidence type="ECO:0000256" key="2">
    <source>
        <dbReference type="ARBA" id="ARBA00009726"/>
    </source>
</evidence>
<organism evidence="17 18">
    <name type="scientific">Hypothenemus hampei</name>
    <name type="common">Coffee berry borer</name>
    <dbReference type="NCBI Taxonomy" id="57062"/>
    <lineage>
        <taxon>Eukaryota</taxon>
        <taxon>Metazoa</taxon>
        <taxon>Ecdysozoa</taxon>
        <taxon>Arthropoda</taxon>
        <taxon>Hexapoda</taxon>
        <taxon>Insecta</taxon>
        <taxon>Pterygota</taxon>
        <taxon>Neoptera</taxon>
        <taxon>Endopterygota</taxon>
        <taxon>Coleoptera</taxon>
        <taxon>Polyphaga</taxon>
        <taxon>Cucujiformia</taxon>
        <taxon>Curculionidae</taxon>
        <taxon>Scolytinae</taxon>
        <taxon>Hypothenemus</taxon>
    </lineage>
</organism>
<dbReference type="FunFam" id="3.40.50.300:FF:000973">
    <property type="entry name" value="Multidrug resistance-associated protein 4"/>
    <property type="match status" value="1"/>
</dbReference>
<feature type="transmembrane region" description="Helical" evidence="14">
    <location>
        <begin position="66"/>
        <end position="87"/>
    </location>
</feature>
<dbReference type="FunFam" id="3.40.50.300:FF:000163">
    <property type="entry name" value="Multidrug resistance-associated protein member 4"/>
    <property type="match status" value="1"/>
</dbReference>
<evidence type="ECO:0000313" key="17">
    <source>
        <dbReference type="EMBL" id="KAL1509095.1"/>
    </source>
</evidence>
<evidence type="ECO:0000256" key="6">
    <source>
        <dbReference type="ARBA" id="ARBA00022737"/>
    </source>
</evidence>
<dbReference type="PANTHER" id="PTHR24223:SF330">
    <property type="entry name" value="ATP-BINDING CASSETTE SUB-FAMILY C MEMBER 10"/>
    <property type="match status" value="1"/>
</dbReference>
<comment type="caution">
    <text evidence="17">The sequence shown here is derived from an EMBL/GenBank/DDBJ whole genome shotgun (WGS) entry which is preliminary data.</text>
</comment>
<evidence type="ECO:0000256" key="10">
    <source>
        <dbReference type="ARBA" id="ARBA00022989"/>
    </source>
</evidence>
<evidence type="ECO:0000259" key="15">
    <source>
        <dbReference type="PROSITE" id="PS50893"/>
    </source>
</evidence>
<feature type="transmembrane region" description="Helical" evidence="14">
    <location>
        <begin position="187"/>
        <end position="211"/>
    </location>
</feature>
<dbReference type="EC" id="7.6.2.2" evidence="3"/>
<feature type="domain" description="ABC transporter" evidence="15">
    <location>
        <begin position="897"/>
        <end position="1130"/>
    </location>
</feature>
<dbReference type="CDD" id="cd03244">
    <property type="entry name" value="ABCC_MRP_domain2"/>
    <property type="match status" value="1"/>
</dbReference>
<dbReference type="InterPro" id="IPR050173">
    <property type="entry name" value="ABC_transporter_C-like"/>
</dbReference>
<feature type="transmembrane region" description="Helical" evidence="14">
    <location>
        <begin position="621"/>
        <end position="647"/>
    </location>
</feature>
<dbReference type="InterPro" id="IPR011527">
    <property type="entry name" value="ABC1_TM_dom"/>
</dbReference>
<keyword evidence="7" id="KW-0547">Nucleotide-binding</keyword>
<dbReference type="PROSITE" id="PS50893">
    <property type="entry name" value="ABC_TRANSPORTER_2"/>
    <property type="match status" value="2"/>
</dbReference>
<dbReference type="CDD" id="cd18605">
    <property type="entry name" value="ABC_6TM_MRP7_D2_like"/>
    <property type="match status" value="1"/>
</dbReference>
<dbReference type="GO" id="GO:0005524">
    <property type="term" value="F:ATP binding"/>
    <property type="evidence" value="ECO:0007669"/>
    <property type="project" value="UniProtKB-KW"/>
</dbReference>
<dbReference type="SUPFAM" id="SSF90123">
    <property type="entry name" value="ABC transporter transmembrane region"/>
    <property type="match status" value="2"/>
</dbReference>
<dbReference type="CDD" id="cd18598">
    <property type="entry name" value="ABC_6TM_MRP7_D1_like"/>
    <property type="match status" value="1"/>
</dbReference>
<evidence type="ECO:0000256" key="9">
    <source>
        <dbReference type="ARBA" id="ARBA00022967"/>
    </source>
</evidence>
<dbReference type="EMBL" id="JBDJPC010000003">
    <property type="protein sequence ID" value="KAL1509095.1"/>
    <property type="molecule type" value="Genomic_DNA"/>
</dbReference>
<keyword evidence="5 14" id="KW-0812">Transmembrane</keyword>
<feature type="transmembrane region" description="Helical" evidence="14">
    <location>
        <begin position="833"/>
        <end position="856"/>
    </location>
</feature>
<feature type="domain" description="ABC transporter" evidence="15">
    <location>
        <begin position="286"/>
        <end position="510"/>
    </location>
</feature>
<feature type="region of interest" description="Disordered" evidence="13">
    <location>
        <begin position="270"/>
        <end position="293"/>
    </location>
</feature>
<feature type="transmembrane region" description="Helical" evidence="14">
    <location>
        <begin position="714"/>
        <end position="732"/>
    </location>
</feature>
<keyword evidence="8" id="KW-0067">ATP-binding</keyword>
<evidence type="ECO:0000256" key="12">
    <source>
        <dbReference type="ARBA" id="ARBA00034018"/>
    </source>
</evidence>
<evidence type="ECO:0000256" key="3">
    <source>
        <dbReference type="ARBA" id="ARBA00012191"/>
    </source>
</evidence>
<dbReference type="SMART" id="SM00382">
    <property type="entry name" value="AAA"/>
    <property type="match status" value="2"/>
</dbReference>
<evidence type="ECO:0000256" key="13">
    <source>
        <dbReference type="SAM" id="MobiDB-lite"/>
    </source>
</evidence>
<dbReference type="InterPro" id="IPR036640">
    <property type="entry name" value="ABC1_TM_sf"/>
</dbReference>
<dbReference type="Gene3D" id="3.40.50.300">
    <property type="entry name" value="P-loop containing nucleotide triphosphate hydrolases"/>
    <property type="match status" value="2"/>
</dbReference>
<comment type="catalytic activity">
    <reaction evidence="12">
        <text>ATP + H2O + xenobioticSide 1 = ADP + phosphate + xenobioticSide 2.</text>
        <dbReference type="EC" id="7.6.2.2"/>
    </reaction>
</comment>
<keyword evidence="10 14" id="KW-1133">Transmembrane helix</keyword>
<feature type="transmembrane region" description="Helical" evidence="14">
    <location>
        <begin position="808"/>
        <end position="827"/>
    </location>
</feature>